<reference evidence="2 3" key="1">
    <citation type="submission" date="2014-03" db="EMBL/GenBank/DDBJ databases">
        <title>Draft genome of the hookworm Oesophagostomum dentatum.</title>
        <authorList>
            <person name="Mitreva M."/>
        </authorList>
    </citation>
    <scope>NUCLEOTIDE SEQUENCE [LARGE SCALE GENOMIC DNA]</scope>
    <source>
        <strain evidence="2 3">OD-Hann</strain>
    </source>
</reference>
<accession>A0A0B1SHG7</accession>
<gene>
    <name evidence="2" type="ORF">OESDEN_15515</name>
</gene>
<dbReference type="SUPFAM" id="SSF55797">
    <property type="entry name" value="PR-1-like"/>
    <property type="match status" value="1"/>
</dbReference>
<proteinExistence type="predicted"/>
<evidence type="ECO:0000313" key="2">
    <source>
        <dbReference type="EMBL" id="KHJ84768.1"/>
    </source>
</evidence>
<dbReference type="OrthoDB" id="5874910at2759"/>
<dbReference type="Proteomes" id="UP000053660">
    <property type="component" value="Unassembled WGS sequence"/>
</dbReference>
<dbReference type="AlphaFoldDB" id="A0A0B1SHG7"/>
<dbReference type="InterPro" id="IPR014044">
    <property type="entry name" value="CAP_dom"/>
</dbReference>
<dbReference type="EMBL" id="KN566886">
    <property type="protein sequence ID" value="KHJ84768.1"/>
    <property type="molecule type" value="Genomic_DNA"/>
</dbReference>
<name>A0A0B1SHG7_OESDE</name>
<organism evidence="2 3">
    <name type="scientific">Oesophagostomum dentatum</name>
    <name type="common">Nodular worm</name>
    <dbReference type="NCBI Taxonomy" id="61180"/>
    <lineage>
        <taxon>Eukaryota</taxon>
        <taxon>Metazoa</taxon>
        <taxon>Ecdysozoa</taxon>
        <taxon>Nematoda</taxon>
        <taxon>Chromadorea</taxon>
        <taxon>Rhabditida</taxon>
        <taxon>Rhabditina</taxon>
        <taxon>Rhabditomorpha</taxon>
        <taxon>Strongyloidea</taxon>
        <taxon>Strongylidae</taxon>
        <taxon>Oesophagostomum</taxon>
    </lineage>
</organism>
<feature type="domain" description="SCP" evidence="1">
    <location>
        <begin position="3"/>
        <end position="112"/>
    </location>
</feature>
<evidence type="ECO:0000313" key="3">
    <source>
        <dbReference type="Proteomes" id="UP000053660"/>
    </source>
</evidence>
<protein>
    <submittedName>
        <fullName evidence="2">SCP-like protein</fullName>
    </submittedName>
</protein>
<sequence length="138" mass="15860">MYEYLNNIRKQVAEGTADNYQNKKLPAAKNMYKLQYDCDMEVELQTEVDKCTGEATLVNDYAQNILRHTVAEVVALDPDKILPGILQMWYDPVRYYGMTDNGNKYMDDRLQTFANVSFSQICLLAIEARTFAEQGPVK</sequence>
<dbReference type="CDD" id="cd05380">
    <property type="entry name" value="CAP_euk"/>
    <property type="match status" value="1"/>
</dbReference>
<dbReference type="Pfam" id="PF00188">
    <property type="entry name" value="CAP"/>
    <property type="match status" value="1"/>
</dbReference>
<dbReference type="InterPro" id="IPR035940">
    <property type="entry name" value="CAP_sf"/>
</dbReference>
<keyword evidence="3" id="KW-1185">Reference proteome</keyword>
<evidence type="ECO:0000259" key="1">
    <source>
        <dbReference type="Pfam" id="PF00188"/>
    </source>
</evidence>
<dbReference type="Gene3D" id="3.40.33.10">
    <property type="entry name" value="CAP"/>
    <property type="match status" value="1"/>
</dbReference>